<keyword evidence="2" id="KW-1185">Reference proteome</keyword>
<protein>
    <submittedName>
        <fullName evidence="1">Uncharacterized protein</fullName>
    </submittedName>
</protein>
<name>A0AAD7RX72_9TELE</name>
<evidence type="ECO:0000313" key="2">
    <source>
        <dbReference type="Proteomes" id="UP001221898"/>
    </source>
</evidence>
<organism evidence="1 2">
    <name type="scientific">Aldrovandia affinis</name>
    <dbReference type="NCBI Taxonomy" id="143900"/>
    <lineage>
        <taxon>Eukaryota</taxon>
        <taxon>Metazoa</taxon>
        <taxon>Chordata</taxon>
        <taxon>Craniata</taxon>
        <taxon>Vertebrata</taxon>
        <taxon>Euteleostomi</taxon>
        <taxon>Actinopterygii</taxon>
        <taxon>Neopterygii</taxon>
        <taxon>Teleostei</taxon>
        <taxon>Notacanthiformes</taxon>
        <taxon>Halosauridae</taxon>
        <taxon>Aldrovandia</taxon>
    </lineage>
</organism>
<gene>
    <name evidence="1" type="ORF">AAFF_G00078620</name>
</gene>
<proteinExistence type="predicted"/>
<evidence type="ECO:0000313" key="1">
    <source>
        <dbReference type="EMBL" id="KAJ8392056.1"/>
    </source>
</evidence>
<dbReference type="EMBL" id="JAINUG010000149">
    <property type="protein sequence ID" value="KAJ8392056.1"/>
    <property type="molecule type" value="Genomic_DNA"/>
</dbReference>
<reference evidence="1" key="1">
    <citation type="journal article" date="2023" name="Science">
        <title>Genome structures resolve the early diversification of teleost fishes.</title>
        <authorList>
            <person name="Parey E."/>
            <person name="Louis A."/>
            <person name="Montfort J."/>
            <person name="Bouchez O."/>
            <person name="Roques C."/>
            <person name="Iampietro C."/>
            <person name="Lluch J."/>
            <person name="Castinel A."/>
            <person name="Donnadieu C."/>
            <person name="Desvignes T."/>
            <person name="Floi Bucao C."/>
            <person name="Jouanno E."/>
            <person name="Wen M."/>
            <person name="Mejri S."/>
            <person name="Dirks R."/>
            <person name="Jansen H."/>
            <person name="Henkel C."/>
            <person name="Chen W.J."/>
            <person name="Zahm M."/>
            <person name="Cabau C."/>
            <person name="Klopp C."/>
            <person name="Thompson A.W."/>
            <person name="Robinson-Rechavi M."/>
            <person name="Braasch I."/>
            <person name="Lecointre G."/>
            <person name="Bobe J."/>
            <person name="Postlethwait J.H."/>
            <person name="Berthelot C."/>
            <person name="Roest Crollius H."/>
            <person name="Guiguen Y."/>
        </authorList>
    </citation>
    <scope>NUCLEOTIDE SEQUENCE</scope>
    <source>
        <strain evidence="1">NC1722</strain>
    </source>
</reference>
<comment type="caution">
    <text evidence="1">The sequence shown here is derived from an EMBL/GenBank/DDBJ whole genome shotgun (WGS) entry which is preliminary data.</text>
</comment>
<dbReference type="AlphaFoldDB" id="A0AAD7RX72"/>
<dbReference type="Proteomes" id="UP001221898">
    <property type="component" value="Unassembled WGS sequence"/>
</dbReference>
<accession>A0AAD7RX72</accession>
<sequence>MPCRHGGAIDELLIFHNPRGSETTCCLSVMETVLQKHSPAVSTGSSLVSQGSEPGGKMSLPNPGGWALLHIIRRRGSLGRRQRVTPPPHYHSRRIPGRYWMIYYLFASPNPAIHPQSLFQFSGT</sequence>